<dbReference type="AlphaFoldDB" id="A0A0C1QFP6"/>
<dbReference type="InterPro" id="IPR027417">
    <property type="entry name" value="P-loop_NTPase"/>
</dbReference>
<evidence type="ECO:0000259" key="1">
    <source>
        <dbReference type="Pfam" id="PF01443"/>
    </source>
</evidence>
<keyword evidence="3" id="KW-1185">Reference proteome</keyword>
<dbReference type="EMBL" id="JSWE01000195">
    <property type="protein sequence ID" value="KIE04394.1"/>
    <property type="molecule type" value="Genomic_DNA"/>
</dbReference>
<dbReference type="STRING" id="86105.NF27_IB00010"/>
<feature type="domain" description="(+)RNA virus helicase C-terminal" evidence="1">
    <location>
        <begin position="398"/>
        <end position="463"/>
    </location>
</feature>
<gene>
    <name evidence="2" type="ORF">NF27_IB00010</name>
</gene>
<dbReference type="Pfam" id="PF13604">
    <property type="entry name" value="AAA_30"/>
    <property type="match status" value="1"/>
</dbReference>
<dbReference type="GO" id="GO:0005524">
    <property type="term" value="F:ATP binding"/>
    <property type="evidence" value="ECO:0007669"/>
    <property type="project" value="InterPro"/>
</dbReference>
<dbReference type="Pfam" id="PF01443">
    <property type="entry name" value="Viral_helicase1"/>
    <property type="match status" value="1"/>
</dbReference>
<dbReference type="InterPro" id="IPR027351">
    <property type="entry name" value="(+)RNA_virus_helicase_core_dom"/>
</dbReference>
<proteinExistence type="predicted"/>
<reference evidence="2 3" key="1">
    <citation type="submission" date="2014-11" db="EMBL/GenBank/DDBJ databases">
        <title>A Rickettsiales Symbiont of Amoebae With Ancient Features.</title>
        <authorList>
            <person name="Schulz F."/>
            <person name="Martijn J."/>
            <person name="Wascher F."/>
            <person name="Kostanjsek R."/>
            <person name="Ettema T.J."/>
            <person name="Horn M."/>
        </authorList>
    </citation>
    <scope>NUCLEOTIDE SEQUENCE [LARGE SCALE GENOMIC DNA]</scope>
    <source>
        <strain evidence="2 3">UWC36</strain>
    </source>
</reference>
<dbReference type="CDD" id="cd17933">
    <property type="entry name" value="DEXSc_RecD-like"/>
    <property type="match status" value="1"/>
</dbReference>
<evidence type="ECO:0000313" key="2">
    <source>
        <dbReference type="EMBL" id="KIE04394.1"/>
    </source>
</evidence>
<accession>A0A0C1QFP6</accession>
<dbReference type="Proteomes" id="UP000031258">
    <property type="component" value="Unassembled WGS sequence"/>
</dbReference>
<protein>
    <recommendedName>
        <fullName evidence="1">(+)RNA virus helicase C-terminal domain-containing protein</fullName>
    </recommendedName>
</protein>
<sequence length="520" mass="58845">MREKAKDPNFQMNDQQRKALKHILTSKDKIIAIEGLPGVGKSTVLNGVRDISGRKFISLIGWGEKFQGNAPTASAAKTLKESAKLKESNTLHSFLGKYNGYLEGRGTKESLAIKKREFKKTVLFLDESSLVSTRIMHSLLKLQDMFGLKLVITGGTEQLNAVEAGKPFEQILSVIPSIKLNQIVRQKNKLHKEAIIAAAEGNIDKTFKVHGDRIQKAGYDTEKLAESAIGWYKALPKETREQTLLTANTRRLRDEINEGIRERLTISGELKKETMEFSALKQMDFTIADHKFAPSFGKGNILKFNKKYKNGINAGDYLKVVNINELTNSLTLEKGGRKILYYLKKEINYENKFEVFHEVKLQLQEGLKIRFTKNNNQLGLVNSETAKIEKIYKDKITLKLEDGTVKELSKEHLKHIDYGYCTTIHASQGKTVKDSISVLNHNEWLNNQKAWCVAISRHKENFTALVQDKDKLYKCLLNNKGDRLSALELVSGSDTEQPQKDLQMKHNNIKIVSKGIQIEA</sequence>
<organism evidence="2 3">
    <name type="scientific">Candidatus Jidaibacter acanthamoebae</name>
    <dbReference type="NCBI Taxonomy" id="86105"/>
    <lineage>
        <taxon>Bacteria</taxon>
        <taxon>Pseudomonadati</taxon>
        <taxon>Pseudomonadota</taxon>
        <taxon>Alphaproteobacteria</taxon>
        <taxon>Rickettsiales</taxon>
        <taxon>Candidatus Midichloriaceae</taxon>
        <taxon>Candidatus Jidaibacter</taxon>
    </lineage>
</organism>
<name>A0A0C1QFP6_9RICK</name>
<evidence type="ECO:0000313" key="3">
    <source>
        <dbReference type="Proteomes" id="UP000031258"/>
    </source>
</evidence>
<dbReference type="OrthoDB" id="98563at2"/>
<dbReference type="SUPFAM" id="SSF52540">
    <property type="entry name" value="P-loop containing nucleoside triphosphate hydrolases"/>
    <property type="match status" value="2"/>
</dbReference>
<dbReference type="Gene3D" id="3.40.50.300">
    <property type="entry name" value="P-loop containing nucleotide triphosphate hydrolases"/>
    <property type="match status" value="2"/>
</dbReference>
<comment type="caution">
    <text evidence="2">The sequence shown here is derived from an EMBL/GenBank/DDBJ whole genome shotgun (WGS) entry which is preliminary data.</text>
</comment>